<evidence type="ECO:0000313" key="2">
    <source>
        <dbReference type="Proteomes" id="UP001520878"/>
    </source>
</evidence>
<dbReference type="EMBL" id="JAJEWP010000002">
    <property type="protein sequence ID" value="MCC2616854.1"/>
    <property type="molecule type" value="Genomic_DNA"/>
</dbReference>
<sequence>MKKITFLALLFLPLHSDSSEVYIFDNPQSVPDNCIHYVKPNRYVCRDADAFVEFHNVAYVDEIFSAYKNTSKDGIFFEAREIDGYTHMFAKEETDDGEYKQYSICDKQQCIVVAAQSNTAIQQWLQPLSSVLLIDGR</sequence>
<protein>
    <submittedName>
        <fullName evidence="1">Uncharacterized protein</fullName>
    </submittedName>
</protein>
<organism evidence="1 2">
    <name type="scientific">Fluctibacter halophilus</name>
    <dbReference type="NCBI Taxonomy" id="226011"/>
    <lineage>
        <taxon>Bacteria</taxon>
        <taxon>Pseudomonadati</taxon>
        <taxon>Pseudomonadota</taxon>
        <taxon>Gammaproteobacteria</taxon>
        <taxon>Alteromonadales</taxon>
        <taxon>Alteromonadaceae</taxon>
        <taxon>Fluctibacter</taxon>
    </lineage>
</organism>
<gene>
    <name evidence="1" type="ORF">LJ739_11430</name>
</gene>
<proteinExistence type="predicted"/>
<dbReference type="RefSeq" id="WP_229160603.1">
    <property type="nucleotide sequence ID" value="NZ_JAJEWP010000002.1"/>
</dbReference>
<evidence type="ECO:0000313" key="1">
    <source>
        <dbReference type="EMBL" id="MCC2616854.1"/>
    </source>
</evidence>
<keyword evidence="2" id="KW-1185">Reference proteome</keyword>
<name>A0ABS8GAW2_9ALTE</name>
<dbReference type="Proteomes" id="UP001520878">
    <property type="component" value="Unassembled WGS sequence"/>
</dbReference>
<accession>A0ABS8GAW2</accession>
<comment type="caution">
    <text evidence="1">The sequence shown here is derived from an EMBL/GenBank/DDBJ whole genome shotgun (WGS) entry which is preliminary data.</text>
</comment>
<reference evidence="1 2" key="1">
    <citation type="submission" date="2021-10" db="EMBL/GenBank/DDBJ databases">
        <title>Draft genome of Aestuariibacter halophilus JC2043.</title>
        <authorList>
            <person name="Emsley S.A."/>
            <person name="Pfannmuller K.M."/>
            <person name="Ushijima B."/>
            <person name="Saw J.H."/>
            <person name="Videau P."/>
        </authorList>
    </citation>
    <scope>NUCLEOTIDE SEQUENCE [LARGE SCALE GENOMIC DNA]</scope>
    <source>
        <strain evidence="1 2">JC2043</strain>
    </source>
</reference>